<dbReference type="InterPro" id="IPR000477">
    <property type="entry name" value="RT_dom"/>
</dbReference>
<dbReference type="PRINTS" id="PR00866">
    <property type="entry name" value="RNADNAPOLMS"/>
</dbReference>
<dbReference type="GO" id="GO:0051607">
    <property type="term" value="P:defense response to virus"/>
    <property type="evidence" value="ECO:0007669"/>
    <property type="project" value="UniProtKB-KW"/>
</dbReference>
<keyword evidence="4" id="KW-0460">Magnesium</keyword>
<evidence type="ECO:0000256" key="2">
    <source>
        <dbReference type="ARBA" id="ARBA00022695"/>
    </source>
</evidence>
<reference evidence="10 11" key="1">
    <citation type="submission" date="2017-02" db="EMBL/GenBank/DDBJ databases">
        <title>Complete genome sequence of the cold-active Pseudoalteromonas aliena strain EH1 isolated from Arctic seawater.</title>
        <authorList>
            <person name="Kim E."/>
            <person name="Heo E."/>
            <person name="Kim H."/>
            <person name="Kim D."/>
        </authorList>
    </citation>
    <scope>NUCLEOTIDE SEQUENCE [LARGE SCALE GENOMIC DNA]</scope>
    <source>
        <strain evidence="10 11">EH1</strain>
    </source>
</reference>
<evidence type="ECO:0000259" key="9">
    <source>
        <dbReference type="PROSITE" id="PS50878"/>
    </source>
</evidence>
<keyword evidence="2" id="KW-0548">Nucleotidyltransferase</keyword>
<gene>
    <name evidence="10" type="ORF">B0W48_13055</name>
</gene>
<keyword evidence="5" id="KW-0695">RNA-directed DNA polymerase</keyword>
<evidence type="ECO:0000313" key="10">
    <source>
        <dbReference type="EMBL" id="AQQ00654.1"/>
    </source>
</evidence>
<dbReference type="Pfam" id="PF00078">
    <property type="entry name" value="RVT_1"/>
    <property type="match status" value="1"/>
</dbReference>
<dbReference type="AlphaFoldDB" id="A0A1Q2GZU2"/>
<evidence type="ECO:0000256" key="1">
    <source>
        <dbReference type="ARBA" id="ARBA00022679"/>
    </source>
</evidence>
<protein>
    <recommendedName>
        <fullName evidence="9">Reverse transcriptase domain-containing protein</fullName>
    </recommendedName>
</protein>
<dbReference type="PROSITE" id="PS50878">
    <property type="entry name" value="RT_POL"/>
    <property type="match status" value="1"/>
</dbReference>
<dbReference type="EMBL" id="CP019628">
    <property type="protein sequence ID" value="AQQ00654.1"/>
    <property type="molecule type" value="Genomic_DNA"/>
</dbReference>
<keyword evidence="6" id="KW-0051">Antiviral defense</keyword>
<comment type="similarity">
    <text evidence="7">Belongs to the bacterial reverse transcriptase family.</text>
</comment>
<dbReference type="KEGG" id="paln:B0W48_13055"/>
<organism evidence="10 11">
    <name type="scientific">Pseudoalteromonas aliena</name>
    <dbReference type="NCBI Taxonomy" id="247523"/>
    <lineage>
        <taxon>Bacteria</taxon>
        <taxon>Pseudomonadati</taxon>
        <taxon>Pseudomonadota</taxon>
        <taxon>Gammaproteobacteria</taxon>
        <taxon>Alteromonadales</taxon>
        <taxon>Pseudoalteromonadaceae</taxon>
        <taxon>Pseudoalteromonas</taxon>
    </lineage>
</organism>
<dbReference type="RefSeq" id="WP_167368315.1">
    <property type="nucleotide sequence ID" value="NZ_CP019628.1"/>
</dbReference>
<proteinExistence type="inferred from homology"/>
<dbReference type="GO" id="GO:0046872">
    <property type="term" value="F:metal ion binding"/>
    <property type="evidence" value="ECO:0007669"/>
    <property type="project" value="UniProtKB-KW"/>
</dbReference>
<accession>A0A1Q2GZU2</accession>
<evidence type="ECO:0000256" key="5">
    <source>
        <dbReference type="ARBA" id="ARBA00022918"/>
    </source>
</evidence>
<dbReference type="CDD" id="cd03487">
    <property type="entry name" value="RT_Bac_retron_II"/>
    <property type="match status" value="1"/>
</dbReference>
<evidence type="ECO:0000313" key="11">
    <source>
        <dbReference type="Proteomes" id="UP000188243"/>
    </source>
</evidence>
<sequence>MIQPKYKFGPIKDLNQLAASLSYTLKELNTLLSTPDDKKYSDPSQPAYKKDGSIRKIKNPSDDFRRVQGRINHRIFKQGIEWPSYLFGSIPKESAGRETDYIECARRHVEAKSICKIDITNFFDNIHEIFVYEMFLELFRFPEPVAKALTNLCCYNKSLVQGARTSSYIATLILWKEEGRIFERLSRKNLVYTRLIDDITVSSKIANYNFDVPKKHIENMLLEIDLPVNEDKFKIQYTSMTPLEVHGVRVTYSKPSFSKSEMMNIKAAVHHLEVLVKTPNTRTEMWYRKDYNRCMGRVNKLARVKSPRHKKLVKKLKVIRPLPSLKDLNYSKIRLKNLKEDSKNSKKIASYSYYKRYFLLMNRTNLIKLTYPDKAKALRNELYKIKPKYNPKDFK</sequence>
<feature type="region of interest" description="Disordered" evidence="8">
    <location>
        <begin position="36"/>
        <end position="55"/>
    </location>
</feature>
<keyword evidence="3" id="KW-0479">Metal-binding</keyword>
<feature type="domain" description="Reverse transcriptase" evidence="9">
    <location>
        <begin position="1"/>
        <end position="250"/>
    </location>
</feature>
<dbReference type="GO" id="GO:0003964">
    <property type="term" value="F:RNA-directed DNA polymerase activity"/>
    <property type="evidence" value="ECO:0007669"/>
    <property type="project" value="UniProtKB-KW"/>
</dbReference>
<name>A0A1Q2GZU2_9GAMM</name>
<dbReference type="InterPro" id="IPR043502">
    <property type="entry name" value="DNA/RNA_pol_sf"/>
</dbReference>
<dbReference type="SUPFAM" id="SSF56672">
    <property type="entry name" value="DNA/RNA polymerases"/>
    <property type="match status" value="1"/>
</dbReference>
<keyword evidence="1" id="KW-0808">Transferase</keyword>
<evidence type="ECO:0000256" key="6">
    <source>
        <dbReference type="ARBA" id="ARBA00023118"/>
    </source>
</evidence>
<evidence type="ECO:0000256" key="4">
    <source>
        <dbReference type="ARBA" id="ARBA00022842"/>
    </source>
</evidence>
<dbReference type="GO" id="GO:0003723">
    <property type="term" value="F:RNA binding"/>
    <property type="evidence" value="ECO:0007669"/>
    <property type="project" value="InterPro"/>
</dbReference>
<evidence type="ECO:0000256" key="7">
    <source>
        <dbReference type="ARBA" id="ARBA00034120"/>
    </source>
</evidence>
<dbReference type="Proteomes" id="UP000188243">
    <property type="component" value="Chromosome"/>
</dbReference>
<dbReference type="STRING" id="247523.B0W48_13055"/>
<evidence type="ECO:0000256" key="3">
    <source>
        <dbReference type="ARBA" id="ARBA00022723"/>
    </source>
</evidence>
<dbReference type="InterPro" id="IPR000123">
    <property type="entry name" value="Reverse_transcriptase_msDNA"/>
</dbReference>
<evidence type="ECO:0000256" key="8">
    <source>
        <dbReference type="SAM" id="MobiDB-lite"/>
    </source>
</evidence>